<proteinExistence type="inferred from homology"/>
<evidence type="ECO:0000256" key="3">
    <source>
        <dbReference type="ARBA" id="ARBA00022946"/>
    </source>
</evidence>
<accession>A0A346Y0F2</accession>
<evidence type="ECO:0000256" key="4">
    <source>
        <dbReference type="ARBA" id="ARBA00023098"/>
    </source>
</evidence>
<evidence type="ECO:0000313" key="8">
    <source>
        <dbReference type="EMBL" id="AXV07949.1"/>
    </source>
</evidence>
<organism evidence="8 9">
    <name type="scientific">Euzebya pacifica</name>
    <dbReference type="NCBI Taxonomy" id="1608957"/>
    <lineage>
        <taxon>Bacteria</taxon>
        <taxon>Bacillati</taxon>
        <taxon>Actinomycetota</taxon>
        <taxon>Nitriliruptoria</taxon>
        <taxon>Euzebyales</taxon>
    </lineage>
</organism>
<dbReference type="Gene3D" id="1.10.12.10">
    <property type="entry name" value="Lyase 2-enoyl-coa Hydratase, Chain A, domain 2"/>
    <property type="match status" value="1"/>
</dbReference>
<keyword evidence="3" id="KW-0809">Transit peptide</keyword>
<gene>
    <name evidence="8" type="ORF">DVS28_a3274</name>
</gene>
<dbReference type="EMBL" id="CP031165">
    <property type="protein sequence ID" value="AXV07949.1"/>
    <property type="molecule type" value="Genomic_DNA"/>
</dbReference>
<evidence type="ECO:0000256" key="6">
    <source>
        <dbReference type="ARBA" id="ARBA00040545"/>
    </source>
</evidence>
<dbReference type="PANTHER" id="PTHR43602">
    <property type="match status" value="1"/>
</dbReference>
<feature type="region of interest" description="Disordered" evidence="7">
    <location>
        <begin position="236"/>
        <end position="259"/>
    </location>
</feature>
<dbReference type="Pfam" id="PF00378">
    <property type="entry name" value="ECH_1"/>
    <property type="match status" value="1"/>
</dbReference>
<sequence>MSTPDPLVRTRRCDWYTEVTLALPRRRNALSLAMIDELTGALQEVAASDAAGVLLTGEGPVFSSGHDFADMTGRSYGDMRQLLRRCADMMLLVQQIPQVVLARVQGPALAAGCQLVASCDLAVAVDSATFSVPGGKAGWFCHTPMVAVGRQLPPKRALEMALTGDPVDAATAASWGLVNRAVAASELDEACVDLLGRATRGSRLSKGLGKQTYYSQIGLEQRQAYDVAIEAMAASSQTADGQESMNSFVERRPAEYVDR</sequence>
<dbReference type="GO" id="GO:0006631">
    <property type="term" value="P:fatty acid metabolic process"/>
    <property type="evidence" value="ECO:0007669"/>
    <property type="project" value="UniProtKB-KW"/>
</dbReference>
<evidence type="ECO:0000256" key="1">
    <source>
        <dbReference type="ARBA" id="ARBA00005254"/>
    </source>
</evidence>
<feature type="compositionally biased region" description="Basic and acidic residues" evidence="7">
    <location>
        <begin position="249"/>
        <end position="259"/>
    </location>
</feature>
<dbReference type="KEGG" id="euz:DVS28_a3274"/>
<keyword evidence="9" id="KW-1185">Reference proteome</keyword>
<feature type="compositionally biased region" description="Polar residues" evidence="7">
    <location>
        <begin position="236"/>
        <end position="247"/>
    </location>
</feature>
<dbReference type="InterPro" id="IPR029045">
    <property type="entry name" value="ClpP/crotonase-like_dom_sf"/>
</dbReference>
<comment type="function">
    <text evidence="5">May play a role in fatty acid biosynthesis and insulin sensitivity.</text>
</comment>
<comment type="similarity">
    <text evidence="1">Belongs to the enoyl-CoA hydratase/isomerase family.</text>
</comment>
<dbReference type="GO" id="GO:0016836">
    <property type="term" value="F:hydro-lyase activity"/>
    <property type="evidence" value="ECO:0007669"/>
    <property type="project" value="TreeGrafter"/>
</dbReference>
<dbReference type="PANTHER" id="PTHR43602:SF1">
    <property type="entry name" value="ENOYL-COA HYDRATASE DOMAIN-CONTAINING PROTEIN 3, MITOCHONDRIAL"/>
    <property type="match status" value="1"/>
</dbReference>
<keyword evidence="4" id="KW-0443">Lipid metabolism</keyword>
<dbReference type="CDD" id="cd06558">
    <property type="entry name" value="crotonase-like"/>
    <property type="match status" value="1"/>
</dbReference>
<dbReference type="OrthoDB" id="370015at2"/>
<dbReference type="RefSeq" id="WP_114592367.1">
    <property type="nucleotide sequence ID" value="NZ_CP031165.1"/>
</dbReference>
<reference evidence="8 9" key="1">
    <citation type="submission" date="2018-09" db="EMBL/GenBank/DDBJ databases">
        <title>Complete genome sequence of Euzebya sp. DY32-46 isolated from seawater of Pacific Ocean.</title>
        <authorList>
            <person name="Xu L."/>
            <person name="Wu Y.-H."/>
            <person name="Xu X.-W."/>
        </authorList>
    </citation>
    <scope>NUCLEOTIDE SEQUENCE [LARGE SCALE GENOMIC DNA]</scope>
    <source>
        <strain evidence="8 9">DY32-46</strain>
    </source>
</reference>
<keyword evidence="2" id="KW-0276">Fatty acid metabolism</keyword>
<dbReference type="InterPro" id="IPR001753">
    <property type="entry name" value="Enoyl-CoA_hydra/iso"/>
</dbReference>
<evidence type="ECO:0000256" key="5">
    <source>
        <dbReference type="ARBA" id="ARBA00037410"/>
    </source>
</evidence>
<evidence type="ECO:0000313" key="9">
    <source>
        <dbReference type="Proteomes" id="UP000264006"/>
    </source>
</evidence>
<evidence type="ECO:0000256" key="7">
    <source>
        <dbReference type="SAM" id="MobiDB-lite"/>
    </source>
</evidence>
<dbReference type="InterPro" id="IPR014748">
    <property type="entry name" value="Enoyl-CoA_hydra_C"/>
</dbReference>
<dbReference type="Proteomes" id="UP000264006">
    <property type="component" value="Chromosome"/>
</dbReference>
<evidence type="ECO:0000256" key="2">
    <source>
        <dbReference type="ARBA" id="ARBA00022832"/>
    </source>
</evidence>
<dbReference type="InterPro" id="IPR052377">
    <property type="entry name" value="Mitochondrial_ECH-domain"/>
</dbReference>
<name>A0A346Y0F2_9ACTN</name>
<dbReference type="SUPFAM" id="SSF52096">
    <property type="entry name" value="ClpP/crotonase"/>
    <property type="match status" value="1"/>
</dbReference>
<dbReference type="Gene3D" id="3.90.226.10">
    <property type="entry name" value="2-enoyl-CoA Hydratase, Chain A, domain 1"/>
    <property type="match status" value="1"/>
</dbReference>
<dbReference type="AlphaFoldDB" id="A0A346Y0F2"/>
<protein>
    <recommendedName>
        <fullName evidence="6">Enoyl-CoA hydratase domain-containing protein 3, mitochondrial</fullName>
    </recommendedName>
</protein>